<feature type="domain" description="RRM Nup35-type" evidence="1">
    <location>
        <begin position="5"/>
        <end position="43"/>
    </location>
</feature>
<evidence type="ECO:0000313" key="2">
    <source>
        <dbReference type="EnsemblPlants" id="AET3Gv20657700.3"/>
    </source>
</evidence>
<dbReference type="GO" id="GO:0006607">
    <property type="term" value="P:NLS-bearing protein import into nucleus"/>
    <property type="evidence" value="ECO:0007669"/>
    <property type="project" value="TreeGrafter"/>
</dbReference>
<dbReference type="EnsemblPlants" id="AET3Gv20657700.3">
    <property type="protein sequence ID" value="AET3Gv20657700.3"/>
    <property type="gene ID" value="AET3Gv20657700"/>
</dbReference>
<organism evidence="2 3">
    <name type="scientific">Aegilops tauschii subsp. strangulata</name>
    <name type="common">Goatgrass</name>
    <dbReference type="NCBI Taxonomy" id="200361"/>
    <lineage>
        <taxon>Eukaryota</taxon>
        <taxon>Viridiplantae</taxon>
        <taxon>Streptophyta</taxon>
        <taxon>Embryophyta</taxon>
        <taxon>Tracheophyta</taxon>
        <taxon>Spermatophyta</taxon>
        <taxon>Magnoliopsida</taxon>
        <taxon>Liliopsida</taxon>
        <taxon>Poales</taxon>
        <taxon>Poaceae</taxon>
        <taxon>BOP clade</taxon>
        <taxon>Pooideae</taxon>
        <taxon>Triticodae</taxon>
        <taxon>Triticeae</taxon>
        <taxon>Triticinae</taxon>
        <taxon>Aegilops</taxon>
    </lineage>
</organism>
<proteinExistence type="predicted"/>
<protein>
    <recommendedName>
        <fullName evidence="1">RRM Nup35-type domain-containing protein</fullName>
    </recommendedName>
</protein>
<accession>A0A453FEX7</accession>
<dbReference type="GO" id="GO:0017056">
    <property type="term" value="F:structural constituent of nuclear pore"/>
    <property type="evidence" value="ECO:0007669"/>
    <property type="project" value="TreeGrafter"/>
</dbReference>
<reference evidence="2" key="5">
    <citation type="journal article" date="2021" name="G3 (Bethesda)">
        <title>Aegilops tauschii genome assembly Aet v5.0 features greater sequence contiguity and improved annotation.</title>
        <authorList>
            <person name="Wang L."/>
            <person name="Zhu T."/>
            <person name="Rodriguez J.C."/>
            <person name="Deal K.R."/>
            <person name="Dubcovsky J."/>
            <person name="McGuire P.E."/>
            <person name="Lux T."/>
            <person name="Spannagl M."/>
            <person name="Mayer K.F.X."/>
            <person name="Baldrich P."/>
            <person name="Meyers B.C."/>
            <person name="Huo N."/>
            <person name="Gu Y.Q."/>
            <person name="Zhou H."/>
            <person name="Devos K.M."/>
            <person name="Bennetzen J.L."/>
            <person name="Unver T."/>
            <person name="Budak H."/>
            <person name="Gulick P.J."/>
            <person name="Galiba G."/>
            <person name="Kalapos B."/>
            <person name="Nelson D.R."/>
            <person name="Li P."/>
            <person name="You F.M."/>
            <person name="Luo M.C."/>
            <person name="Dvorak J."/>
        </authorList>
    </citation>
    <scope>NUCLEOTIDE SEQUENCE [LARGE SCALE GENOMIC DNA]</scope>
    <source>
        <strain evidence="2">cv. AL8/78</strain>
    </source>
</reference>
<dbReference type="Gene3D" id="3.30.70.330">
    <property type="match status" value="1"/>
</dbReference>
<reference evidence="3" key="2">
    <citation type="journal article" date="2017" name="Nat. Plants">
        <title>The Aegilops tauschii genome reveals multiple impacts of transposons.</title>
        <authorList>
            <person name="Zhao G."/>
            <person name="Zou C."/>
            <person name="Li K."/>
            <person name="Wang K."/>
            <person name="Li T."/>
            <person name="Gao L."/>
            <person name="Zhang X."/>
            <person name="Wang H."/>
            <person name="Yang Z."/>
            <person name="Liu X."/>
            <person name="Jiang W."/>
            <person name="Mao L."/>
            <person name="Kong X."/>
            <person name="Jiao Y."/>
            <person name="Jia J."/>
        </authorList>
    </citation>
    <scope>NUCLEOTIDE SEQUENCE [LARGE SCALE GENOMIC DNA]</scope>
    <source>
        <strain evidence="3">cv. AL8/78</strain>
    </source>
</reference>
<evidence type="ECO:0000259" key="1">
    <source>
        <dbReference type="Pfam" id="PF05172"/>
    </source>
</evidence>
<dbReference type="GO" id="GO:0006999">
    <property type="term" value="P:nuclear pore organization"/>
    <property type="evidence" value="ECO:0007669"/>
    <property type="project" value="TreeGrafter"/>
</dbReference>
<dbReference type="PANTHER" id="PTHR21527">
    <property type="entry name" value="NUCLEOPORIN NUP35"/>
    <property type="match status" value="1"/>
</dbReference>
<dbReference type="Gramene" id="AET3Gv20657700.3">
    <property type="protein sequence ID" value="AET3Gv20657700.3"/>
    <property type="gene ID" value="AET3Gv20657700"/>
</dbReference>
<dbReference type="GO" id="GO:0044615">
    <property type="term" value="C:nuclear pore nuclear basket"/>
    <property type="evidence" value="ECO:0007669"/>
    <property type="project" value="TreeGrafter"/>
</dbReference>
<reference evidence="2" key="3">
    <citation type="journal article" date="2017" name="Nature">
        <title>Genome sequence of the progenitor of the wheat D genome Aegilops tauschii.</title>
        <authorList>
            <person name="Luo M.C."/>
            <person name="Gu Y.Q."/>
            <person name="Puiu D."/>
            <person name="Wang H."/>
            <person name="Twardziok S.O."/>
            <person name="Deal K.R."/>
            <person name="Huo N."/>
            <person name="Zhu T."/>
            <person name="Wang L."/>
            <person name="Wang Y."/>
            <person name="McGuire P.E."/>
            <person name="Liu S."/>
            <person name="Long H."/>
            <person name="Ramasamy R.K."/>
            <person name="Rodriguez J.C."/>
            <person name="Van S.L."/>
            <person name="Yuan L."/>
            <person name="Wang Z."/>
            <person name="Xia Z."/>
            <person name="Xiao L."/>
            <person name="Anderson O.D."/>
            <person name="Ouyang S."/>
            <person name="Liang Y."/>
            <person name="Zimin A.V."/>
            <person name="Pertea G."/>
            <person name="Qi P."/>
            <person name="Bennetzen J.L."/>
            <person name="Dai X."/>
            <person name="Dawson M.W."/>
            <person name="Muller H.G."/>
            <person name="Kugler K."/>
            <person name="Rivarola-Duarte L."/>
            <person name="Spannagl M."/>
            <person name="Mayer K.F.X."/>
            <person name="Lu F.H."/>
            <person name="Bevan M.W."/>
            <person name="Leroy P."/>
            <person name="Li P."/>
            <person name="You F.M."/>
            <person name="Sun Q."/>
            <person name="Liu Z."/>
            <person name="Lyons E."/>
            <person name="Wicker T."/>
            <person name="Salzberg S.L."/>
            <person name="Devos K.M."/>
            <person name="Dvorak J."/>
        </authorList>
    </citation>
    <scope>NUCLEOTIDE SEQUENCE [LARGE SCALE GENOMIC DNA]</scope>
    <source>
        <strain evidence="2">cv. AL8/78</strain>
    </source>
</reference>
<dbReference type="Proteomes" id="UP000015105">
    <property type="component" value="Chromosome 3D"/>
</dbReference>
<dbReference type="InterPro" id="IPR012677">
    <property type="entry name" value="Nucleotide-bd_a/b_plait_sf"/>
</dbReference>
<dbReference type="PANTHER" id="PTHR21527:SF10">
    <property type="entry name" value="NUCLEAR PORE COMPLEX PROTEIN NUP35"/>
    <property type="match status" value="1"/>
</dbReference>
<dbReference type="GO" id="GO:0005543">
    <property type="term" value="F:phospholipid binding"/>
    <property type="evidence" value="ECO:0007669"/>
    <property type="project" value="TreeGrafter"/>
</dbReference>
<reference evidence="2" key="4">
    <citation type="submission" date="2019-03" db="UniProtKB">
        <authorList>
            <consortium name="EnsemblPlants"/>
        </authorList>
    </citation>
    <scope>IDENTIFICATION</scope>
</reference>
<dbReference type="InterPro" id="IPR007846">
    <property type="entry name" value="RRM_NUP35_dom"/>
</dbReference>
<name>A0A453FEX7_AEGTS</name>
<dbReference type="AlphaFoldDB" id="A0A453FEX7"/>
<evidence type="ECO:0000313" key="3">
    <source>
        <dbReference type="Proteomes" id="UP000015105"/>
    </source>
</evidence>
<reference evidence="3" key="1">
    <citation type="journal article" date="2014" name="Science">
        <title>Ancient hybridizations among the ancestral genomes of bread wheat.</title>
        <authorList>
            <consortium name="International Wheat Genome Sequencing Consortium,"/>
            <person name="Marcussen T."/>
            <person name="Sandve S.R."/>
            <person name="Heier L."/>
            <person name="Spannagl M."/>
            <person name="Pfeifer M."/>
            <person name="Jakobsen K.S."/>
            <person name="Wulff B.B."/>
            <person name="Steuernagel B."/>
            <person name="Mayer K.F."/>
            <person name="Olsen O.A."/>
        </authorList>
    </citation>
    <scope>NUCLEOTIDE SEQUENCE [LARGE SCALE GENOMIC DNA]</scope>
    <source>
        <strain evidence="3">cv. AL8/78</strain>
    </source>
</reference>
<dbReference type="GO" id="GO:0044613">
    <property type="term" value="C:nuclear pore central transport channel"/>
    <property type="evidence" value="ECO:0007669"/>
    <property type="project" value="TreeGrafter"/>
</dbReference>
<sequence length="79" mass="8983">FVCRFTARETNLVLREFGKCGVILRHCSGPGDGNWLHILYQSTNTMLEGPLKRMESSCLVALQLGLKLLIQCSGKWMRR</sequence>
<keyword evidence="3" id="KW-1185">Reference proteome</keyword>
<dbReference type="Pfam" id="PF05172">
    <property type="entry name" value="RRM_Nup35"/>
    <property type="match status" value="1"/>
</dbReference>